<evidence type="ECO:0000256" key="8">
    <source>
        <dbReference type="ARBA" id="ARBA00023012"/>
    </source>
</evidence>
<dbReference type="CDD" id="cd16917">
    <property type="entry name" value="HATPase_UhpB-NarQ-NarX-like"/>
    <property type="match status" value="1"/>
</dbReference>
<proteinExistence type="predicted"/>
<feature type="compositionally biased region" description="Gly residues" evidence="9">
    <location>
        <begin position="343"/>
        <end position="363"/>
    </location>
</feature>
<evidence type="ECO:0000256" key="1">
    <source>
        <dbReference type="ARBA" id="ARBA00000085"/>
    </source>
</evidence>
<feature type="transmembrane region" description="Helical" evidence="10">
    <location>
        <begin position="87"/>
        <end position="108"/>
    </location>
</feature>
<dbReference type="Proteomes" id="UP000316215">
    <property type="component" value="Chromosome"/>
</dbReference>
<dbReference type="Gene3D" id="1.20.5.1930">
    <property type="match status" value="1"/>
</dbReference>
<keyword evidence="10" id="KW-0812">Transmembrane</keyword>
<dbReference type="InterPro" id="IPR036890">
    <property type="entry name" value="HATPase_C_sf"/>
</dbReference>
<keyword evidence="6 13" id="KW-0418">Kinase</keyword>
<keyword evidence="7" id="KW-0067">ATP-binding</keyword>
<evidence type="ECO:0000259" key="12">
    <source>
        <dbReference type="Pfam" id="PF07730"/>
    </source>
</evidence>
<dbReference type="EMBL" id="CP022310">
    <property type="protein sequence ID" value="QDI68404.1"/>
    <property type="molecule type" value="Genomic_DNA"/>
</dbReference>
<accession>A0A514JM39</accession>
<keyword evidence="5" id="KW-0547">Nucleotide-binding</keyword>
<evidence type="ECO:0000256" key="10">
    <source>
        <dbReference type="SAM" id="Phobius"/>
    </source>
</evidence>
<reference evidence="13 14" key="1">
    <citation type="submission" date="2017-07" db="EMBL/GenBank/DDBJ databases">
        <title>The Complete Genome of Streptomyces asterosporus-ZSY.</title>
        <authorList>
            <person name="Zhang S."/>
        </authorList>
    </citation>
    <scope>NUCLEOTIDE SEQUENCE [LARGE SCALE GENOMIC DNA]</scope>
    <source>
        <strain evidence="13 14">DSM 41452</strain>
    </source>
</reference>
<dbReference type="Pfam" id="PF02518">
    <property type="entry name" value="HATPase_c"/>
    <property type="match status" value="1"/>
</dbReference>
<gene>
    <name evidence="13" type="ORF">CD934_06720</name>
</gene>
<dbReference type="GO" id="GO:0016020">
    <property type="term" value="C:membrane"/>
    <property type="evidence" value="ECO:0007669"/>
    <property type="project" value="InterPro"/>
</dbReference>
<sequence>MDHPHAGPLTGGRFTSAQLIALDGLAAAGYAALLLVLWHTRAAPGPADLPAAAAAGLAAATALPLAVRRLWPLPVLAVTLVVSPPAVALGVVTDPFLAVAFAVYPVALSRVTQRLLPFAAAAVIGLGGMIAPEPRSPYTYWWSQGPGLMILGWALIAGSWALGTAAREGRAYAAQAARELAERAVAEERMRIARELHDVVAHSIGVIAVKAAVANHVVATRPEEAGDALRVVETTSRDALREMRHLLGVLRSERTGALTDADLSPVPGTAGLAGLVRNATEAGLRVRLDAPDLDGLPEALGLTVYRLVQEALTNAVKHAAPADCRVVITRDERQVKIEVSDDGGPGRGTGPDRGTPAGTGGGHGLIGMRERVAVYDGEFTAGPRPGGGFRVVARLPLGASRGAVR</sequence>
<comment type="catalytic activity">
    <reaction evidence="1">
        <text>ATP + protein L-histidine = ADP + protein N-phospho-L-histidine.</text>
        <dbReference type="EC" id="2.7.13.3"/>
    </reaction>
</comment>
<feature type="transmembrane region" description="Helical" evidence="10">
    <location>
        <begin position="115"/>
        <end position="132"/>
    </location>
</feature>
<dbReference type="PANTHER" id="PTHR24421:SF10">
    <property type="entry name" value="NITRATE_NITRITE SENSOR PROTEIN NARQ"/>
    <property type="match status" value="1"/>
</dbReference>
<dbReference type="RefSeq" id="WP_142231525.1">
    <property type="nucleotide sequence ID" value="NZ_CP022310.1"/>
</dbReference>
<dbReference type="EC" id="2.7.13.3" evidence="2"/>
<evidence type="ECO:0000256" key="5">
    <source>
        <dbReference type="ARBA" id="ARBA00022741"/>
    </source>
</evidence>
<dbReference type="GO" id="GO:0000155">
    <property type="term" value="F:phosphorelay sensor kinase activity"/>
    <property type="evidence" value="ECO:0007669"/>
    <property type="project" value="InterPro"/>
</dbReference>
<dbReference type="GO" id="GO:0005524">
    <property type="term" value="F:ATP binding"/>
    <property type="evidence" value="ECO:0007669"/>
    <property type="project" value="UniProtKB-KW"/>
</dbReference>
<dbReference type="InterPro" id="IPR011712">
    <property type="entry name" value="Sig_transdc_His_kin_sub3_dim/P"/>
</dbReference>
<feature type="domain" description="Signal transduction histidine kinase subgroup 3 dimerisation and phosphoacceptor" evidence="12">
    <location>
        <begin position="188"/>
        <end position="253"/>
    </location>
</feature>
<evidence type="ECO:0000256" key="4">
    <source>
        <dbReference type="ARBA" id="ARBA00022679"/>
    </source>
</evidence>
<feature type="region of interest" description="Disordered" evidence="9">
    <location>
        <begin position="338"/>
        <end position="363"/>
    </location>
</feature>
<accession>A0A7W3M4C4</accession>
<feature type="transmembrane region" description="Helical" evidence="10">
    <location>
        <begin position="49"/>
        <end position="67"/>
    </location>
</feature>
<feature type="domain" description="Histidine kinase/HSP90-like ATPase" evidence="11">
    <location>
        <begin position="303"/>
        <end position="397"/>
    </location>
</feature>
<evidence type="ECO:0000259" key="11">
    <source>
        <dbReference type="Pfam" id="PF02518"/>
    </source>
</evidence>
<keyword evidence="3" id="KW-0597">Phosphoprotein</keyword>
<dbReference type="InterPro" id="IPR050482">
    <property type="entry name" value="Sensor_HK_TwoCompSys"/>
</dbReference>
<evidence type="ECO:0000313" key="13">
    <source>
        <dbReference type="EMBL" id="QDI68404.1"/>
    </source>
</evidence>
<keyword evidence="10" id="KW-0472">Membrane</keyword>
<keyword evidence="4" id="KW-0808">Transferase</keyword>
<feature type="transmembrane region" description="Helical" evidence="10">
    <location>
        <begin position="144"/>
        <end position="162"/>
    </location>
</feature>
<evidence type="ECO:0000256" key="3">
    <source>
        <dbReference type="ARBA" id="ARBA00022553"/>
    </source>
</evidence>
<feature type="transmembrane region" description="Helical" evidence="10">
    <location>
        <begin position="20"/>
        <end position="37"/>
    </location>
</feature>
<evidence type="ECO:0000256" key="7">
    <source>
        <dbReference type="ARBA" id="ARBA00022840"/>
    </source>
</evidence>
<protein>
    <recommendedName>
        <fullName evidence="2">histidine kinase</fullName>
        <ecNumber evidence="2">2.7.13.3</ecNumber>
    </recommendedName>
</protein>
<keyword evidence="14" id="KW-1185">Reference proteome</keyword>
<evidence type="ECO:0000256" key="9">
    <source>
        <dbReference type="SAM" id="MobiDB-lite"/>
    </source>
</evidence>
<dbReference type="Pfam" id="PF07730">
    <property type="entry name" value="HisKA_3"/>
    <property type="match status" value="1"/>
</dbReference>
<evidence type="ECO:0000256" key="2">
    <source>
        <dbReference type="ARBA" id="ARBA00012438"/>
    </source>
</evidence>
<dbReference type="SUPFAM" id="SSF55874">
    <property type="entry name" value="ATPase domain of HSP90 chaperone/DNA topoisomerase II/histidine kinase"/>
    <property type="match status" value="1"/>
</dbReference>
<organism evidence="13 14">
    <name type="scientific">Streptomyces calvus</name>
    <dbReference type="NCBI Taxonomy" id="67282"/>
    <lineage>
        <taxon>Bacteria</taxon>
        <taxon>Bacillati</taxon>
        <taxon>Actinomycetota</taxon>
        <taxon>Actinomycetes</taxon>
        <taxon>Kitasatosporales</taxon>
        <taxon>Streptomycetaceae</taxon>
        <taxon>Streptomyces</taxon>
    </lineage>
</organism>
<dbReference type="GO" id="GO:0046983">
    <property type="term" value="F:protein dimerization activity"/>
    <property type="evidence" value="ECO:0007669"/>
    <property type="project" value="InterPro"/>
</dbReference>
<name>A0A514JM39_9ACTN</name>
<evidence type="ECO:0000313" key="14">
    <source>
        <dbReference type="Proteomes" id="UP000316215"/>
    </source>
</evidence>
<keyword evidence="8" id="KW-0902">Two-component regulatory system</keyword>
<evidence type="ECO:0000256" key="6">
    <source>
        <dbReference type="ARBA" id="ARBA00022777"/>
    </source>
</evidence>
<dbReference type="KEGG" id="sast:CD934_06720"/>
<keyword evidence="10" id="KW-1133">Transmembrane helix</keyword>
<dbReference type="AlphaFoldDB" id="A0A514JM39"/>
<dbReference type="InterPro" id="IPR003594">
    <property type="entry name" value="HATPase_dom"/>
</dbReference>
<dbReference type="PANTHER" id="PTHR24421">
    <property type="entry name" value="NITRATE/NITRITE SENSOR PROTEIN NARX-RELATED"/>
    <property type="match status" value="1"/>
</dbReference>
<dbReference type="Gene3D" id="3.30.565.10">
    <property type="entry name" value="Histidine kinase-like ATPase, C-terminal domain"/>
    <property type="match status" value="1"/>
</dbReference>